<gene>
    <name evidence="5" type="ORF">AACH11_05230</name>
</gene>
<feature type="signal peptide" evidence="3">
    <location>
        <begin position="1"/>
        <end position="33"/>
    </location>
</feature>
<comment type="subcellular location">
    <subcellularLocation>
        <location evidence="1">Cell envelope</location>
    </subcellularLocation>
</comment>
<dbReference type="Proteomes" id="UP001368500">
    <property type="component" value="Unassembled WGS sequence"/>
</dbReference>
<dbReference type="InterPro" id="IPR018976">
    <property type="entry name" value="Imelysin-like"/>
</dbReference>
<dbReference type="RefSeq" id="WP_341373144.1">
    <property type="nucleotide sequence ID" value="NZ_JBBUTF010000004.1"/>
</dbReference>
<organism evidence="5 6">
    <name type="scientific">Pseudaquabacterium rugosum</name>
    <dbReference type="NCBI Taxonomy" id="2984194"/>
    <lineage>
        <taxon>Bacteria</taxon>
        <taxon>Pseudomonadati</taxon>
        <taxon>Pseudomonadota</taxon>
        <taxon>Betaproteobacteria</taxon>
        <taxon>Burkholderiales</taxon>
        <taxon>Sphaerotilaceae</taxon>
        <taxon>Pseudaquabacterium</taxon>
    </lineage>
</organism>
<accession>A0ABU9B651</accession>
<evidence type="ECO:0000259" key="4">
    <source>
        <dbReference type="Pfam" id="PF09375"/>
    </source>
</evidence>
<dbReference type="EMBL" id="JBBUTF010000004">
    <property type="protein sequence ID" value="MEK8025359.1"/>
    <property type="molecule type" value="Genomic_DNA"/>
</dbReference>
<protein>
    <submittedName>
        <fullName evidence="5">Imelysin family protein</fullName>
    </submittedName>
</protein>
<evidence type="ECO:0000313" key="5">
    <source>
        <dbReference type="EMBL" id="MEK8025359.1"/>
    </source>
</evidence>
<dbReference type="InterPro" id="IPR038352">
    <property type="entry name" value="Imelysin_sf"/>
</dbReference>
<sequence length="373" mass="39263">MNRMPWMPRHRRIAHAAGLVCAGLLWTAAPVQAQNDWRRTPVPVYTPGQLVAGLQGDGLAAAGRFARDSQALAEALRQRCSAVQSTSARPSSAPASALAAPRAAWLQATRSWERQSAVALGPLIEQQSLRQLDFQPTRPALIDKAVAARPRDGAALERIGTPAKGLPALEHLLWTRPVAAGTPECDYAVAIADELARAADGLRTAQATLAAPDVAARELDEAAQAQTLAAYAEWVNQWVGGLERLRWAQIGKPAASGRPTDFPRAASASTVASWAAHWATLRHMSVHDADGAPADGALVPFETQLRSKGLNPLADRLLQAVRAVDASLPAARPGAAARSAAAVRALGTLKHLAENEVATALNVTIGFSDADGD</sequence>
<dbReference type="Pfam" id="PF09375">
    <property type="entry name" value="Peptidase_M75"/>
    <property type="match status" value="1"/>
</dbReference>
<keyword evidence="2 3" id="KW-0732">Signal</keyword>
<feature type="chain" id="PRO_5046906759" evidence="3">
    <location>
        <begin position="34"/>
        <end position="373"/>
    </location>
</feature>
<proteinExistence type="predicted"/>
<evidence type="ECO:0000256" key="2">
    <source>
        <dbReference type="ARBA" id="ARBA00022729"/>
    </source>
</evidence>
<evidence type="ECO:0000256" key="1">
    <source>
        <dbReference type="ARBA" id="ARBA00004196"/>
    </source>
</evidence>
<evidence type="ECO:0000256" key="3">
    <source>
        <dbReference type="SAM" id="SignalP"/>
    </source>
</evidence>
<evidence type="ECO:0000313" key="6">
    <source>
        <dbReference type="Proteomes" id="UP001368500"/>
    </source>
</evidence>
<name>A0ABU9B651_9BURK</name>
<reference evidence="5 6" key="1">
    <citation type="submission" date="2024-04" db="EMBL/GenBank/DDBJ databases">
        <title>Novel species of the genus Ideonella isolated from streams.</title>
        <authorList>
            <person name="Lu H."/>
        </authorList>
    </citation>
    <scope>NUCLEOTIDE SEQUENCE [LARGE SCALE GENOMIC DNA]</scope>
    <source>
        <strain evidence="5 6">BYS139W</strain>
    </source>
</reference>
<keyword evidence="6" id="KW-1185">Reference proteome</keyword>
<comment type="caution">
    <text evidence="5">The sequence shown here is derived from an EMBL/GenBank/DDBJ whole genome shotgun (WGS) entry which is preliminary data.</text>
</comment>
<feature type="domain" description="Imelysin-like" evidence="4">
    <location>
        <begin position="60"/>
        <end position="330"/>
    </location>
</feature>
<dbReference type="Gene3D" id="1.20.1420.20">
    <property type="entry name" value="M75 peptidase, HXXE motif"/>
    <property type="match status" value="1"/>
</dbReference>